<evidence type="ECO:0000313" key="3">
    <source>
        <dbReference type="EMBL" id="MST85924.1"/>
    </source>
</evidence>
<organism evidence="3 4">
    <name type="scientific">Hallella mizrahii</name>
    <dbReference type="NCBI Taxonomy" id="2606637"/>
    <lineage>
        <taxon>Bacteria</taxon>
        <taxon>Pseudomonadati</taxon>
        <taxon>Bacteroidota</taxon>
        <taxon>Bacteroidia</taxon>
        <taxon>Bacteroidales</taxon>
        <taxon>Prevotellaceae</taxon>
        <taxon>Hallella</taxon>
    </lineage>
</organism>
<dbReference type="Proteomes" id="UP000438914">
    <property type="component" value="Unassembled WGS sequence"/>
</dbReference>
<gene>
    <name evidence="3" type="ORF">FYJ73_14830</name>
</gene>
<evidence type="ECO:0000259" key="2">
    <source>
        <dbReference type="Pfam" id="PF18551"/>
    </source>
</evidence>
<keyword evidence="1" id="KW-1133">Transmembrane helix</keyword>
<feature type="transmembrane region" description="Helical" evidence="1">
    <location>
        <begin position="535"/>
        <end position="555"/>
    </location>
</feature>
<accession>A0A7K0KJ90</accession>
<comment type="caution">
    <text evidence="3">The sequence shown here is derived from an EMBL/GenBank/DDBJ whole genome shotgun (WGS) entry which is preliminary data.</text>
</comment>
<dbReference type="RefSeq" id="WP_154535523.1">
    <property type="nucleotide sequence ID" value="NZ_VUNG01000063.1"/>
</dbReference>
<proteinExistence type="predicted"/>
<feature type="domain" description="Thaumarchaeal output" evidence="2">
    <location>
        <begin position="127"/>
        <end position="304"/>
    </location>
</feature>
<dbReference type="AlphaFoldDB" id="A0A7K0KJ90"/>
<dbReference type="Pfam" id="PF18551">
    <property type="entry name" value="TackOD1"/>
    <property type="match status" value="1"/>
</dbReference>
<reference evidence="3 4" key="1">
    <citation type="submission" date="2019-08" db="EMBL/GenBank/DDBJ databases">
        <title>In-depth cultivation of the pig gut microbiome towards novel bacterial diversity and tailored functional studies.</title>
        <authorList>
            <person name="Wylensek D."/>
            <person name="Hitch T.C.A."/>
            <person name="Clavel T."/>
        </authorList>
    </citation>
    <scope>NUCLEOTIDE SEQUENCE [LARGE SCALE GENOMIC DNA]</scope>
    <source>
        <strain evidence="3 4">LKV-178-WT-2A</strain>
    </source>
</reference>
<keyword evidence="1" id="KW-0472">Membrane</keyword>
<sequence length="557" mass="64267">MIDIVTNKHGYRILVCDEPVWVEFRTQYKAGDFDGVFINIPFANDVELILKGLNPITCNKAAYKPFFAARTLRDKIGIYDEMFDAYIDSVDEELVLKTFKELENYRKTYGVPQETGAITNHGLLILRIFRYYISRNKLILEPKVMEKSAMGCAFPLAECLHSWSLFHINEYFSWIDMGVAHGTLAYRKTVYRMHVCPKCQHSHLIYQEQCPNCGSNELDYEPVIHHFPCANISPEHTYIVGGQLICPKCHKPLRHIGIDYDRPTSLYLCHNCHQSFLTPDTTARCTYCGTVSNVNDLFPRNIHVVEITPRGINDICHGVHAFSPYNDYFNNYMPVEAFENRLQMIATRSLAHDGVIRGLMIALLWATDENGGVMTRTEEVVEAASRLFVNNKVTATNFCVYVQSTILEDEGEHAREQFRKKVSDNAAYMAMFLQPYTKLHIAFKAIGNNVEEDRLFVKEWSLIPSTSDITIRYEEVPHPKDMSTMMFISHKLNATFEDGQTEEARRLADRERMRQEIDELQDRPPISKLLSYLKWGYIVLAIVAVIAIIAGYWFWLR</sequence>
<keyword evidence="1" id="KW-0812">Transmembrane</keyword>
<keyword evidence="4" id="KW-1185">Reference proteome</keyword>
<evidence type="ECO:0000256" key="1">
    <source>
        <dbReference type="SAM" id="Phobius"/>
    </source>
</evidence>
<name>A0A7K0KJ90_9BACT</name>
<evidence type="ECO:0000313" key="4">
    <source>
        <dbReference type="Proteomes" id="UP000438914"/>
    </source>
</evidence>
<dbReference type="EMBL" id="VUNG01000063">
    <property type="protein sequence ID" value="MST85924.1"/>
    <property type="molecule type" value="Genomic_DNA"/>
</dbReference>
<dbReference type="InterPro" id="IPR040572">
    <property type="entry name" value="TackOD1"/>
</dbReference>
<protein>
    <recommendedName>
        <fullName evidence="2">Thaumarchaeal output domain-containing protein</fullName>
    </recommendedName>
</protein>